<comment type="subcellular location">
    <subcellularLocation>
        <location evidence="4">Cell membrane</location>
        <topology evidence="4">Lipid-anchor</topology>
    </subcellularLocation>
</comment>
<keyword evidence="3 4" id="KW-0961">Cell wall biogenesis/degradation</keyword>
<dbReference type="GO" id="GO:0042834">
    <property type="term" value="F:peptidoglycan binding"/>
    <property type="evidence" value="ECO:0007669"/>
    <property type="project" value="InterPro"/>
</dbReference>
<evidence type="ECO:0000259" key="8">
    <source>
        <dbReference type="PROSITE" id="PS51724"/>
    </source>
</evidence>
<dbReference type="EC" id="4.2.2.-" evidence="4"/>
<keyword evidence="4" id="KW-0472">Membrane</keyword>
<keyword evidence="1 7" id="KW-0732">Signal</keyword>
<dbReference type="EMBL" id="CP154858">
    <property type="protein sequence ID" value="XDT72382.1"/>
    <property type="molecule type" value="Genomic_DNA"/>
</dbReference>
<dbReference type="InterPro" id="IPR036908">
    <property type="entry name" value="RlpA-like_sf"/>
</dbReference>
<dbReference type="CDD" id="cd22268">
    <property type="entry name" value="DPBB_RlpA-like"/>
    <property type="match status" value="1"/>
</dbReference>
<feature type="chain" id="PRO_5044340180" description="Endolytic peptidoglycan transglycosylase RlpA" evidence="7">
    <location>
        <begin position="23"/>
        <end position="261"/>
    </location>
</feature>
<keyword evidence="4" id="KW-0449">Lipoprotein</keyword>
<keyword evidence="4" id="KW-1003">Cell membrane</keyword>
<dbReference type="SUPFAM" id="SSF110997">
    <property type="entry name" value="Sporulation related repeat"/>
    <property type="match status" value="1"/>
</dbReference>
<dbReference type="GO" id="GO:0005886">
    <property type="term" value="C:plasma membrane"/>
    <property type="evidence" value="ECO:0007669"/>
    <property type="project" value="UniProtKB-SubCell"/>
</dbReference>
<protein>
    <recommendedName>
        <fullName evidence="4">Endolytic peptidoglycan transglycosylase RlpA</fullName>
        <ecNumber evidence="4">4.2.2.-</ecNumber>
    </recommendedName>
</protein>
<evidence type="ECO:0000256" key="6">
    <source>
        <dbReference type="SAM" id="MobiDB-lite"/>
    </source>
</evidence>
<reference evidence="9" key="1">
    <citation type="submission" date="2024-05" db="EMBL/GenBank/DDBJ databases">
        <title>Genome sequencing of novel strain.</title>
        <authorList>
            <person name="Ganbat D."/>
            <person name="Ganbat S."/>
            <person name="Lee S.-J."/>
        </authorList>
    </citation>
    <scope>NUCLEOTIDE SEQUENCE</scope>
    <source>
        <strain evidence="9">SMD15-11</strain>
    </source>
</reference>
<sequence>MRIWGLILVVALLAGCASSRYHQSQDSGPDAQRVITATEPQPRYEPPSRGGNKSPYTVNGRTYHVMASARGYVEEGIASWYGKKFHGYRTSNGEIYNMYDYTAAHKTLPLPTYVRVTNLENGRSVIVRVNDRGPFHGGRLIDLSWAAAKKLGYADKGTARVRVEALTPQADASVNARPQQPARLGYYIQVAAVSSEPRAIQLTNEVANLLDQNTFYVPDETGKIFRVRVGPFATEADARYHEELLARTGRFETLVIQRPWR</sequence>
<feature type="domain" description="SPOR" evidence="8">
    <location>
        <begin position="180"/>
        <end position="258"/>
    </location>
</feature>
<feature type="signal peptide" evidence="7">
    <location>
        <begin position="1"/>
        <end position="22"/>
    </location>
</feature>
<gene>
    <name evidence="4" type="primary">rlpA</name>
    <name evidence="9" type="ORF">AAIA72_16555</name>
</gene>
<dbReference type="Pfam" id="PF03330">
    <property type="entry name" value="DPBB_1"/>
    <property type="match status" value="1"/>
</dbReference>
<dbReference type="PANTHER" id="PTHR34183:SF1">
    <property type="entry name" value="ENDOLYTIC PEPTIDOGLYCAN TRANSGLYCOSYLASE RLPA"/>
    <property type="match status" value="1"/>
</dbReference>
<evidence type="ECO:0000256" key="4">
    <source>
        <dbReference type="HAMAP-Rule" id="MF_02071"/>
    </source>
</evidence>
<comment type="function">
    <text evidence="4">Lytic transglycosylase with a strong preference for naked glycan strands that lack stem peptides.</text>
</comment>
<dbReference type="Gene3D" id="3.30.70.1070">
    <property type="entry name" value="Sporulation related repeat"/>
    <property type="match status" value="1"/>
</dbReference>
<evidence type="ECO:0000256" key="1">
    <source>
        <dbReference type="ARBA" id="ARBA00022729"/>
    </source>
</evidence>
<comment type="similarity">
    <text evidence="4 5">Belongs to the RlpA family.</text>
</comment>
<dbReference type="PROSITE" id="PS51724">
    <property type="entry name" value="SPOR"/>
    <property type="match status" value="1"/>
</dbReference>
<evidence type="ECO:0000256" key="2">
    <source>
        <dbReference type="ARBA" id="ARBA00023239"/>
    </source>
</evidence>
<dbReference type="Gene3D" id="2.40.40.10">
    <property type="entry name" value="RlpA-like domain"/>
    <property type="match status" value="1"/>
</dbReference>
<dbReference type="InterPro" id="IPR034718">
    <property type="entry name" value="RlpA"/>
</dbReference>
<dbReference type="PROSITE" id="PS51257">
    <property type="entry name" value="PROKAR_LIPOPROTEIN"/>
    <property type="match status" value="1"/>
</dbReference>
<evidence type="ECO:0000313" key="9">
    <source>
        <dbReference type="EMBL" id="XDT72382.1"/>
    </source>
</evidence>
<proteinExistence type="inferred from homology"/>
<dbReference type="GO" id="GO:0008932">
    <property type="term" value="F:lytic endotransglycosylase activity"/>
    <property type="evidence" value="ECO:0007669"/>
    <property type="project" value="UniProtKB-UniRule"/>
</dbReference>
<feature type="region of interest" description="Disordered" evidence="6">
    <location>
        <begin position="38"/>
        <end position="57"/>
    </location>
</feature>
<accession>A0AB39UVN3</accession>
<dbReference type="InterPro" id="IPR009009">
    <property type="entry name" value="RlpA-like_DPBB"/>
</dbReference>
<name>A0AB39UVN3_9GAMM</name>
<dbReference type="GO" id="GO:0071555">
    <property type="term" value="P:cell wall organization"/>
    <property type="evidence" value="ECO:0007669"/>
    <property type="project" value="UniProtKB-KW"/>
</dbReference>
<dbReference type="FunFam" id="2.40.40.10:FF:000003">
    <property type="entry name" value="Endolytic peptidoglycan transglycosylase RlpA"/>
    <property type="match status" value="1"/>
</dbReference>
<keyword evidence="2 4" id="KW-0456">Lyase</keyword>
<dbReference type="Pfam" id="PF05036">
    <property type="entry name" value="SPOR"/>
    <property type="match status" value="1"/>
</dbReference>
<keyword evidence="4" id="KW-0564">Palmitate</keyword>
<dbReference type="HAMAP" id="MF_02071">
    <property type="entry name" value="RlpA"/>
    <property type="match status" value="1"/>
</dbReference>
<dbReference type="RefSeq" id="WP_369601392.1">
    <property type="nucleotide sequence ID" value="NZ_CP154858.1"/>
</dbReference>
<organism evidence="9">
    <name type="scientific">Thermohahella caldifontis</name>
    <dbReference type="NCBI Taxonomy" id="3142973"/>
    <lineage>
        <taxon>Bacteria</taxon>
        <taxon>Pseudomonadati</taxon>
        <taxon>Pseudomonadota</taxon>
        <taxon>Gammaproteobacteria</taxon>
        <taxon>Oceanospirillales</taxon>
        <taxon>Hahellaceae</taxon>
        <taxon>Thermohahella</taxon>
    </lineage>
</organism>
<dbReference type="GO" id="GO:0009279">
    <property type="term" value="C:cell outer membrane"/>
    <property type="evidence" value="ECO:0007669"/>
    <property type="project" value="TreeGrafter"/>
</dbReference>
<dbReference type="PANTHER" id="PTHR34183">
    <property type="entry name" value="ENDOLYTIC PEPTIDOGLYCAN TRANSGLYCOSYLASE RLPA"/>
    <property type="match status" value="1"/>
</dbReference>
<dbReference type="InterPro" id="IPR012997">
    <property type="entry name" value="RplA"/>
</dbReference>
<evidence type="ECO:0000256" key="5">
    <source>
        <dbReference type="RuleBase" id="RU003495"/>
    </source>
</evidence>
<dbReference type="InterPro" id="IPR036680">
    <property type="entry name" value="SPOR-like_sf"/>
</dbReference>
<dbReference type="GO" id="GO:0000270">
    <property type="term" value="P:peptidoglycan metabolic process"/>
    <property type="evidence" value="ECO:0007669"/>
    <property type="project" value="UniProtKB-UniRule"/>
</dbReference>
<evidence type="ECO:0000256" key="7">
    <source>
        <dbReference type="SAM" id="SignalP"/>
    </source>
</evidence>
<dbReference type="SUPFAM" id="SSF50685">
    <property type="entry name" value="Barwin-like endoglucanases"/>
    <property type="match status" value="1"/>
</dbReference>
<evidence type="ECO:0000256" key="3">
    <source>
        <dbReference type="ARBA" id="ARBA00023316"/>
    </source>
</evidence>
<dbReference type="InterPro" id="IPR007730">
    <property type="entry name" value="SPOR-like_dom"/>
</dbReference>
<dbReference type="KEGG" id="tcd:AAIA72_16555"/>
<dbReference type="AlphaFoldDB" id="A0AB39UVN3"/>
<dbReference type="NCBIfam" id="TIGR00413">
    <property type="entry name" value="rlpA"/>
    <property type="match status" value="1"/>
</dbReference>